<evidence type="ECO:0000313" key="2">
    <source>
        <dbReference type="Proteomes" id="UP000004095"/>
    </source>
</evidence>
<organism evidence="1 2">
    <name type="scientific">Microscilla marina ATCC 23134</name>
    <dbReference type="NCBI Taxonomy" id="313606"/>
    <lineage>
        <taxon>Bacteria</taxon>
        <taxon>Pseudomonadati</taxon>
        <taxon>Bacteroidota</taxon>
        <taxon>Cytophagia</taxon>
        <taxon>Cytophagales</taxon>
        <taxon>Microscillaceae</taxon>
        <taxon>Microscilla</taxon>
    </lineage>
</organism>
<gene>
    <name evidence="1" type="ORF">M23134_01730</name>
</gene>
<comment type="caution">
    <text evidence="1">The sequence shown here is derived from an EMBL/GenBank/DDBJ whole genome shotgun (WGS) entry which is preliminary data.</text>
</comment>
<name>A1ZSZ6_MICM2</name>
<dbReference type="EMBL" id="AAWS01000033">
    <property type="protein sequence ID" value="EAY26560.1"/>
    <property type="molecule type" value="Genomic_DNA"/>
</dbReference>
<accession>A1ZSZ6</accession>
<sequence length="58" mass="6884">MYKAYKEVPVFDEVFEQNFSLKTGRFFKILAVFRVPSVKFKGFYLCLKISLGFFKSFP</sequence>
<evidence type="ECO:0000313" key="1">
    <source>
        <dbReference type="EMBL" id="EAY26560.1"/>
    </source>
</evidence>
<reference evidence="1 2" key="1">
    <citation type="submission" date="2007-01" db="EMBL/GenBank/DDBJ databases">
        <authorList>
            <person name="Haygood M."/>
            <person name="Podell S."/>
            <person name="Anderson C."/>
            <person name="Hopkinson B."/>
            <person name="Roe K."/>
            <person name="Barbeau K."/>
            <person name="Gaasterland T."/>
            <person name="Ferriera S."/>
            <person name="Johnson J."/>
            <person name="Kravitz S."/>
            <person name="Beeson K."/>
            <person name="Sutton G."/>
            <person name="Rogers Y.-H."/>
            <person name="Friedman R."/>
            <person name="Frazier M."/>
            <person name="Venter J.C."/>
        </authorList>
    </citation>
    <scope>NUCLEOTIDE SEQUENCE [LARGE SCALE GENOMIC DNA]</scope>
    <source>
        <strain evidence="1 2">ATCC 23134</strain>
    </source>
</reference>
<dbReference type="Proteomes" id="UP000004095">
    <property type="component" value="Unassembled WGS sequence"/>
</dbReference>
<proteinExistence type="predicted"/>
<protein>
    <submittedName>
        <fullName evidence="1">Uncharacterized protein</fullName>
    </submittedName>
</protein>
<dbReference type="AlphaFoldDB" id="A1ZSZ6"/>
<keyword evidence="2" id="KW-1185">Reference proteome</keyword>